<organism evidence="17 18">
    <name type="scientific">Longibacter salinarum</name>
    <dbReference type="NCBI Taxonomy" id="1850348"/>
    <lineage>
        <taxon>Bacteria</taxon>
        <taxon>Pseudomonadati</taxon>
        <taxon>Rhodothermota</taxon>
        <taxon>Rhodothermia</taxon>
        <taxon>Rhodothermales</taxon>
        <taxon>Salisaetaceae</taxon>
        <taxon>Longibacter</taxon>
    </lineage>
</organism>
<comment type="cofactor">
    <cofactor evidence="16">
        <name>NH4(+)</name>
        <dbReference type="ChEBI" id="CHEBI:28938"/>
    </cofactor>
    <cofactor evidence="16">
        <name>K(+)</name>
        <dbReference type="ChEBI" id="CHEBI:29103"/>
    </cofactor>
    <text evidence="16">A monovalent cation. Ammonium or potassium.</text>
</comment>
<dbReference type="EMBL" id="PDEQ01000012">
    <property type="protein sequence ID" value="PEN11103.1"/>
    <property type="molecule type" value="Genomic_DNA"/>
</dbReference>
<dbReference type="PANTHER" id="PTHR34265">
    <property type="entry name" value="TYPE III PANTOTHENATE KINASE"/>
    <property type="match status" value="1"/>
</dbReference>
<feature type="binding site" evidence="16">
    <location>
        <position position="197"/>
    </location>
    <ligand>
        <name>substrate</name>
    </ligand>
</feature>
<evidence type="ECO:0000256" key="7">
    <source>
        <dbReference type="ARBA" id="ARBA00022490"/>
    </source>
</evidence>
<dbReference type="GO" id="GO:0015937">
    <property type="term" value="P:coenzyme A biosynthetic process"/>
    <property type="evidence" value="ECO:0007669"/>
    <property type="project" value="UniProtKB-UniRule"/>
</dbReference>
<dbReference type="NCBIfam" id="TIGR00671">
    <property type="entry name" value="baf"/>
    <property type="match status" value="1"/>
</dbReference>
<dbReference type="SUPFAM" id="SSF53067">
    <property type="entry name" value="Actin-like ATPase domain"/>
    <property type="match status" value="2"/>
</dbReference>
<feature type="binding site" evidence="16">
    <location>
        <position position="145"/>
    </location>
    <ligand>
        <name>ATP</name>
        <dbReference type="ChEBI" id="CHEBI:30616"/>
    </ligand>
</feature>
<dbReference type="Gene3D" id="3.30.420.40">
    <property type="match status" value="2"/>
</dbReference>
<evidence type="ECO:0000313" key="18">
    <source>
        <dbReference type="Proteomes" id="UP000220102"/>
    </source>
</evidence>
<dbReference type="Pfam" id="PF03309">
    <property type="entry name" value="Pan_kinase"/>
    <property type="match status" value="1"/>
</dbReference>
<feature type="binding site" evidence="16">
    <location>
        <begin position="114"/>
        <end position="117"/>
    </location>
    <ligand>
        <name>substrate</name>
    </ligand>
</feature>
<dbReference type="HAMAP" id="MF_01274">
    <property type="entry name" value="Pantothen_kinase_3"/>
    <property type="match status" value="1"/>
</dbReference>
<evidence type="ECO:0000256" key="8">
    <source>
        <dbReference type="ARBA" id="ARBA00022679"/>
    </source>
</evidence>
<feature type="binding site" evidence="16">
    <location>
        <begin position="13"/>
        <end position="20"/>
    </location>
    <ligand>
        <name>ATP</name>
        <dbReference type="ChEBI" id="CHEBI:30616"/>
    </ligand>
</feature>
<evidence type="ECO:0000256" key="3">
    <source>
        <dbReference type="ARBA" id="ARBA00004496"/>
    </source>
</evidence>
<keyword evidence="7 16" id="KW-0963">Cytoplasm</keyword>
<reference evidence="17 18" key="1">
    <citation type="submission" date="2017-10" db="EMBL/GenBank/DDBJ databases">
        <title>Draft genome of Longibacter Salinarum.</title>
        <authorList>
            <person name="Goh K.M."/>
            <person name="Shamsir M.S."/>
            <person name="Lim S.W."/>
        </authorList>
    </citation>
    <scope>NUCLEOTIDE SEQUENCE [LARGE SCALE GENOMIC DNA]</scope>
    <source>
        <strain evidence="17 18">KCTC 52045</strain>
    </source>
</reference>
<dbReference type="AlphaFoldDB" id="A0A2A8CUD3"/>
<proteinExistence type="inferred from homology"/>
<evidence type="ECO:0000256" key="15">
    <source>
        <dbReference type="ARBA" id="ARBA00040883"/>
    </source>
</evidence>
<keyword evidence="10 16" id="KW-0418">Kinase</keyword>
<evidence type="ECO:0000256" key="13">
    <source>
        <dbReference type="ARBA" id="ARBA00022993"/>
    </source>
</evidence>
<evidence type="ECO:0000256" key="1">
    <source>
        <dbReference type="ARBA" id="ARBA00001206"/>
    </source>
</evidence>
<feature type="binding site" evidence="16">
    <location>
        <position position="142"/>
    </location>
    <ligand>
        <name>K(+)</name>
        <dbReference type="ChEBI" id="CHEBI:29103"/>
    </ligand>
</feature>
<keyword evidence="11 16" id="KW-0067">ATP-binding</keyword>
<feature type="active site" description="Proton acceptor" evidence="16">
    <location>
        <position position="116"/>
    </location>
</feature>
<comment type="cofactor">
    <cofactor evidence="2">
        <name>K(+)</name>
        <dbReference type="ChEBI" id="CHEBI:29103"/>
    </cofactor>
</comment>
<evidence type="ECO:0000313" key="17">
    <source>
        <dbReference type="EMBL" id="PEN11103.1"/>
    </source>
</evidence>
<dbReference type="InterPro" id="IPR043129">
    <property type="entry name" value="ATPase_NBD"/>
</dbReference>
<accession>A0A2A8CUD3</accession>
<feature type="binding site" evidence="16">
    <location>
        <position position="107"/>
    </location>
    <ligand>
        <name>substrate</name>
    </ligand>
</feature>
<evidence type="ECO:0000256" key="9">
    <source>
        <dbReference type="ARBA" id="ARBA00022741"/>
    </source>
</evidence>
<name>A0A2A8CUD3_9BACT</name>
<dbReference type="EC" id="2.7.1.33" evidence="6 16"/>
<evidence type="ECO:0000256" key="16">
    <source>
        <dbReference type="HAMAP-Rule" id="MF_01274"/>
    </source>
</evidence>
<dbReference type="CDD" id="cd24015">
    <property type="entry name" value="ASKHA_NBD_PanK-III"/>
    <property type="match status" value="1"/>
</dbReference>
<dbReference type="OrthoDB" id="9804707at2"/>
<comment type="similarity">
    <text evidence="14 16">Belongs to the type III pantothenate kinase family.</text>
</comment>
<comment type="function">
    <text evidence="16">Catalyzes the phosphorylation of pantothenate (Pan), the first step in CoA biosynthesis.</text>
</comment>
<dbReference type="InterPro" id="IPR004619">
    <property type="entry name" value="Type_III_PanK"/>
</dbReference>
<evidence type="ECO:0000256" key="12">
    <source>
        <dbReference type="ARBA" id="ARBA00022958"/>
    </source>
</evidence>
<comment type="pathway">
    <text evidence="4 16">Cofactor biosynthesis; coenzyme A biosynthesis; CoA from (R)-pantothenate: step 1/5.</text>
</comment>
<comment type="subunit">
    <text evidence="5 16">Homodimer.</text>
</comment>
<keyword evidence="16" id="KW-0479">Metal-binding</keyword>
<sequence>METATETAFLALDVGNTAVKGGLFVGESLARIFHVEINLNEPSSEAAGDAWTRALEPHLDGASIGKVGLASVVPEAVPVAERVVHDLTGAQVVTVDTAMPLPFEMAYDTPQTLGADRLAAAAAGWVRYAKSGSAKRSVIAIDAGTAVTYDVVDASGVYRGGAIAAGPVLTQRALRSGTAQLPTVPLVFPSDVIGTTTRDAMQSGIMWGFVDGVRGMLARLRELLDDDPIVLVTGGWSPLLADHLDAVDHVIPHLVLDGVRILVEQPYTASH</sequence>
<dbReference type="GO" id="GO:0046872">
    <property type="term" value="F:metal ion binding"/>
    <property type="evidence" value="ECO:0007669"/>
    <property type="project" value="UniProtKB-KW"/>
</dbReference>
<evidence type="ECO:0000256" key="11">
    <source>
        <dbReference type="ARBA" id="ARBA00022840"/>
    </source>
</evidence>
<keyword evidence="12 16" id="KW-0630">Potassium</keyword>
<dbReference type="GO" id="GO:0005737">
    <property type="term" value="C:cytoplasm"/>
    <property type="evidence" value="ECO:0007669"/>
    <property type="project" value="UniProtKB-SubCell"/>
</dbReference>
<evidence type="ECO:0000256" key="14">
    <source>
        <dbReference type="ARBA" id="ARBA00038036"/>
    </source>
</evidence>
<comment type="catalytic activity">
    <reaction evidence="1 16">
        <text>(R)-pantothenate + ATP = (R)-4'-phosphopantothenate + ADP + H(+)</text>
        <dbReference type="Rhea" id="RHEA:16373"/>
        <dbReference type="ChEBI" id="CHEBI:10986"/>
        <dbReference type="ChEBI" id="CHEBI:15378"/>
        <dbReference type="ChEBI" id="CHEBI:29032"/>
        <dbReference type="ChEBI" id="CHEBI:30616"/>
        <dbReference type="ChEBI" id="CHEBI:456216"/>
        <dbReference type="EC" id="2.7.1.33"/>
    </reaction>
</comment>
<gene>
    <name evidence="16" type="primary">coaX</name>
    <name evidence="17" type="ORF">CRI94_16920</name>
</gene>
<keyword evidence="9 16" id="KW-0547">Nucleotide-binding</keyword>
<evidence type="ECO:0000256" key="6">
    <source>
        <dbReference type="ARBA" id="ARBA00012102"/>
    </source>
</evidence>
<comment type="subcellular location">
    <subcellularLocation>
        <location evidence="3 16">Cytoplasm</location>
    </subcellularLocation>
</comment>
<evidence type="ECO:0000256" key="4">
    <source>
        <dbReference type="ARBA" id="ARBA00005225"/>
    </source>
</evidence>
<evidence type="ECO:0000256" key="5">
    <source>
        <dbReference type="ARBA" id="ARBA00011738"/>
    </source>
</evidence>
<protein>
    <recommendedName>
        <fullName evidence="15 16">Type III pantothenate kinase</fullName>
        <ecNumber evidence="6 16">2.7.1.33</ecNumber>
    </recommendedName>
    <alternativeName>
        <fullName evidence="16">PanK-III</fullName>
    </alternativeName>
    <alternativeName>
        <fullName evidence="16">Pantothenic acid kinase</fullName>
    </alternativeName>
</protein>
<keyword evidence="8 16" id="KW-0808">Transferase</keyword>
<evidence type="ECO:0000256" key="10">
    <source>
        <dbReference type="ARBA" id="ARBA00022777"/>
    </source>
</evidence>
<keyword evidence="13 16" id="KW-0173">Coenzyme A biosynthesis</keyword>
<evidence type="ECO:0000256" key="2">
    <source>
        <dbReference type="ARBA" id="ARBA00001958"/>
    </source>
</evidence>
<comment type="caution">
    <text evidence="17">The sequence shown here is derived from an EMBL/GenBank/DDBJ whole genome shotgun (WGS) entry which is preliminary data.</text>
</comment>
<dbReference type="Proteomes" id="UP000220102">
    <property type="component" value="Unassembled WGS sequence"/>
</dbReference>
<keyword evidence="18" id="KW-1185">Reference proteome</keyword>
<dbReference type="GO" id="GO:0005524">
    <property type="term" value="F:ATP binding"/>
    <property type="evidence" value="ECO:0007669"/>
    <property type="project" value="UniProtKB-UniRule"/>
</dbReference>
<dbReference type="RefSeq" id="WP_098079035.1">
    <property type="nucleotide sequence ID" value="NZ_PDEQ01000012.1"/>
</dbReference>
<dbReference type="GO" id="GO:0004594">
    <property type="term" value="F:pantothenate kinase activity"/>
    <property type="evidence" value="ECO:0007669"/>
    <property type="project" value="UniProtKB-UniRule"/>
</dbReference>
<dbReference type="UniPathway" id="UPA00241">
    <property type="reaction ID" value="UER00352"/>
</dbReference>
<dbReference type="PANTHER" id="PTHR34265:SF1">
    <property type="entry name" value="TYPE III PANTOTHENATE KINASE"/>
    <property type="match status" value="1"/>
</dbReference>